<evidence type="ECO:0000313" key="10">
    <source>
        <dbReference type="Proteomes" id="UP000646749"/>
    </source>
</evidence>
<proteinExistence type="predicted"/>
<feature type="domain" description="Response regulatory" evidence="8">
    <location>
        <begin position="4"/>
        <end position="122"/>
    </location>
</feature>
<evidence type="ECO:0000259" key="8">
    <source>
        <dbReference type="PROSITE" id="PS50110"/>
    </source>
</evidence>
<dbReference type="PROSITE" id="PS50043">
    <property type="entry name" value="HTH_LUXR_2"/>
    <property type="match status" value="1"/>
</dbReference>
<name>A0ABQ4ECX5_9ACTN</name>
<dbReference type="Proteomes" id="UP000646749">
    <property type="component" value="Unassembled WGS sequence"/>
</dbReference>
<feature type="region of interest" description="Disordered" evidence="6">
    <location>
        <begin position="215"/>
        <end position="237"/>
    </location>
</feature>
<evidence type="ECO:0000259" key="7">
    <source>
        <dbReference type="PROSITE" id="PS50043"/>
    </source>
</evidence>
<evidence type="ECO:0000256" key="4">
    <source>
        <dbReference type="ARBA" id="ARBA00023163"/>
    </source>
</evidence>
<dbReference type="InterPro" id="IPR016032">
    <property type="entry name" value="Sig_transdc_resp-reg_C-effctor"/>
</dbReference>
<accession>A0ABQ4ECX5</accession>
<evidence type="ECO:0000256" key="2">
    <source>
        <dbReference type="ARBA" id="ARBA00023015"/>
    </source>
</evidence>
<dbReference type="SMART" id="SM00421">
    <property type="entry name" value="HTH_LUXR"/>
    <property type="match status" value="1"/>
</dbReference>
<dbReference type="CDD" id="cd06170">
    <property type="entry name" value="LuxR_C_like"/>
    <property type="match status" value="1"/>
</dbReference>
<dbReference type="Gene3D" id="3.40.50.2300">
    <property type="match status" value="1"/>
</dbReference>
<keyword evidence="1 5" id="KW-0597">Phosphoprotein</keyword>
<keyword evidence="10" id="KW-1185">Reference proteome</keyword>
<dbReference type="InterPro" id="IPR011006">
    <property type="entry name" value="CheY-like_superfamily"/>
</dbReference>
<dbReference type="PANTHER" id="PTHR43214:SF24">
    <property type="entry name" value="TRANSCRIPTIONAL REGULATORY PROTEIN NARL-RELATED"/>
    <property type="match status" value="1"/>
</dbReference>
<dbReference type="Pfam" id="PF00072">
    <property type="entry name" value="Response_reg"/>
    <property type="match status" value="1"/>
</dbReference>
<dbReference type="GO" id="GO:0003677">
    <property type="term" value="F:DNA binding"/>
    <property type="evidence" value="ECO:0007669"/>
    <property type="project" value="UniProtKB-KW"/>
</dbReference>
<evidence type="ECO:0000256" key="6">
    <source>
        <dbReference type="SAM" id="MobiDB-lite"/>
    </source>
</evidence>
<evidence type="ECO:0000256" key="5">
    <source>
        <dbReference type="PROSITE-ProRule" id="PRU00169"/>
    </source>
</evidence>
<dbReference type="SUPFAM" id="SSF52172">
    <property type="entry name" value="CheY-like"/>
    <property type="match status" value="1"/>
</dbReference>
<dbReference type="RefSeq" id="WP_203870428.1">
    <property type="nucleotide sequence ID" value="NZ_BONW01000041.1"/>
</dbReference>
<protein>
    <submittedName>
        <fullName evidence="9">DNA-binding response regulator</fullName>
    </submittedName>
</protein>
<feature type="modified residue" description="4-aspartylphosphate" evidence="5">
    <location>
        <position position="55"/>
    </location>
</feature>
<keyword evidence="4" id="KW-0804">Transcription</keyword>
<dbReference type="EMBL" id="BONW01000041">
    <property type="protein sequence ID" value="GIG92087.1"/>
    <property type="molecule type" value="Genomic_DNA"/>
</dbReference>
<dbReference type="Pfam" id="PF00196">
    <property type="entry name" value="GerE"/>
    <property type="match status" value="1"/>
</dbReference>
<dbReference type="InterPro" id="IPR000792">
    <property type="entry name" value="Tscrpt_reg_LuxR_C"/>
</dbReference>
<evidence type="ECO:0000256" key="1">
    <source>
        <dbReference type="ARBA" id="ARBA00022553"/>
    </source>
</evidence>
<reference evidence="9 10" key="1">
    <citation type="submission" date="2021-01" db="EMBL/GenBank/DDBJ databases">
        <title>Whole genome shotgun sequence of Plantactinospora endophytica NBRC 110450.</title>
        <authorList>
            <person name="Komaki H."/>
            <person name="Tamura T."/>
        </authorList>
    </citation>
    <scope>NUCLEOTIDE SEQUENCE [LARGE SCALE GENOMIC DNA]</scope>
    <source>
        <strain evidence="9 10">NBRC 110450</strain>
    </source>
</reference>
<evidence type="ECO:0000313" key="9">
    <source>
        <dbReference type="EMBL" id="GIG92087.1"/>
    </source>
</evidence>
<feature type="domain" description="HTH luxR-type" evidence="7">
    <location>
        <begin position="149"/>
        <end position="214"/>
    </location>
</feature>
<dbReference type="SUPFAM" id="SSF46894">
    <property type="entry name" value="C-terminal effector domain of the bipartite response regulators"/>
    <property type="match status" value="1"/>
</dbReference>
<dbReference type="InterPro" id="IPR001789">
    <property type="entry name" value="Sig_transdc_resp-reg_receiver"/>
</dbReference>
<gene>
    <name evidence="9" type="ORF">Pen02_70230</name>
</gene>
<dbReference type="CDD" id="cd17535">
    <property type="entry name" value="REC_NarL-like"/>
    <property type="match status" value="1"/>
</dbReference>
<sequence length="237" mass="25174">MTIRVLLADDQALVRGAFALLVNSAPDMLVVGEAESGREAVRLAGAERPDVVVMDIRMPELDGIDATRQIVADEDLTGVRVLVLTTFENSENVVAALRAGASGFLAKDTRPADLLDGIRTVAHGESLLSPAATTMLISRFLSRPEASVRPATLGELTDREREVLALIGTGLTNQEIAEHLTVSPLTAKTHVSRILTKLGARDRAQLVIHAYETGLVRPSHPPAQPGGGTGRPAVERS</sequence>
<dbReference type="InterPro" id="IPR039420">
    <property type="entry name" value="WalR-like"/>
</dbReference>
<comment type="caution">
    <text evidence="9">The sequence shown here is derived from an EMBL/GenBank/DDBJ whole genome shotgun (WGS) entry which is preliminary data.</text>
</comment>
<dbReference type="PRINTS" id="PR00038">
    <property type="entry name" value="HTHLUXR"/>
</dbReference>
<keyword evidence="3 9" id="KW-0238">DNA-binding</keyword>
<dbReference type="PANTHER" id="PTHR43214">
    <property type="entry name" value="TWO-COMPONENT RESPONSE REGULATOR"/>
    <property type="match status" value="1"/>
</dbReference>
<dbReference type="InterPro" id="IPR058245">
    <property type="entry name" value="NreC/VraR/RcsB-like_REC"/>
</dbReference>
<keyword evidence="2" id="KW-0805">Transcription regulation</keyword>
<evidence type="ECO:0000256" key="3">
    <source>
        <dbReference type="ARBA" id="ARBA00023125"/>
    </source>
</evidence>
<dbReference type="SMART" id="SM00448">
    <property type="entry name" value="REC"/>
    <property type="match status" value="1"/>
</dbReference>
<dbReference type="PROSITE" id="PS50110">
    <property type="entry name" value="RESPONSE_REGULATORY"/>
    <property type="match status" value="1"/>
</dbReference>
<organism evidence="9 10">
    <name type="scientific">Plantactinospora endophytica</name>
    <dbReference type="NCBI Taxonomy" id="673535"/>
    <lineage>
        <taxon>Bacteria</taxon>
        <taxon>Bacillati</taxon>
        <taxon>Actinomycetota</taxon>
        <taxon>Actinomycetes</taxon>
        <taxon>Micromonosporales</taxon>
        <taxon>Micromonosporaceae</taxon>
        <taxon>Plantactinospora</taxon>
    </lineage>
</organism>